<protein>
    <submittedName>
        <fullName evidence="7">Amino acid permease-associated region</fullName>
    </submittedName>
</protein>
<evidence type="ECO:0000256" key="4">
    <source>
        <dbReference type="ARBA" id="ARBA00022989"/>
    </source>
</evidence>
<feature type="transmembrane region" description="Helical" evidence="6">
    <location>
        <begin position="430"/>
        <end position="448"/>
    </location>
</feature>
<feature type="transmembrane region" description="Helical" evidence="6">
    <location>
        <begin position="180"/>
        <end position="200"/>
    </location>
</feature>
<evidence type="ECO:0000256" key="3">
    <source>
        <dbReference type="ARBA" id="ARBA00022692"/>
    </source>
</evidence>
<dbReference type="PIRSF" id="PIRSF006060">
    <property type="entry name" value="AA_transporter"/>
    <property type="match status" value="1"/>
</dbReference>
<proteinExistence type="predicted"/>
<dbReference type="GO" id="GO:0015171">
    <property type="term" value="F:amino acid transmembrane transporter activity"/>
    <property type="evidence" value="ECO:0007669"/>
    <property type="project" value="TreeGrafter"/>
</dbReference>
<keyword evidence="5 6" id="KW-0472">Membrane</keyword>
<gene>
    <name evidence="7" type="ordered locus">Metbo_1242</name>
</gene>
<dbReference type="eggNOG" id="arCOG00009">
    <property type="taxonomic scope" value="Archaea"/>
</dbReference>
<feature type="transmembrane region" description="Helical" evidence="6">
    <location>
        <begin position="102"/>
        <end position="125"/>
    </location>
</feature>
<dbReference type="InterPro" id="IPR002293">
    <property type="entry name" value="AA/rel_permease1"/>
</dbReference>
<keyword evidence="8" id="KW-1185">Reference proteome</keyword>
<dbReference type="OrthoDB" id="43026at2157"/>
<evidence type="ECO:0000313" key="7">
    <source>
        <dbReference type="EMBL" id="ADZ09484.1"/>
    </source>
</evidence>
<feature type="transmembrane region" description="Helical" evidence="6">
    <location>
        <begin position="346"/>
        <end position="367"/>
    </location>
</feature>
<organism evidence="7 8">
    <name type="scientific">Methanobacterium lacus (strain AL-21)</name>
    <dbReference type="NCBI Taxonomy" id="877455"/>
    <lineage>
        <taxon>Archaea</taxon>
        <taxon>Methanobacteriati</taxon>
        <taxon>Methanobacteriota</taxon>
        <taxon>Methanomada group</taxon>
        <taxon>Methanobacteria</taxon>
        <taxon>Methanobacteriales</taxon>
        <taxon>Methanobacteriaceae</taxon>
        <taxon>Methanobacterium</taxon>
    </lineage>
</organism>
<dbReference type="EMBL" id="CP002551">
    <property type="protein sequence ID" value="ADZ09484.1"/>
    <property type="molecule type" value="Genomic_DNA"/>
</dbReference>
<feature type="transmembrane region" description="Helical" evidence="6">
    <location>
        <begin position="373"/>
        <end position="393"/>
    </location>
</feature>
<evidence type="ECO:0000256" key="2">
    <source>
        <dbReference type="ARBA" id="ARBA00022448"/>
    </source>
</evidence>
<feature type="transmembrane region" description="Helical" evidence="6">
    <location>
        <begin position="60"/>
        <end position="81"/>
    </location>
</feature>
<dbReference type="HOGENOM" id="CLU_007946_15_12_2"/>
<keyword evidence="3 6" id="KW-0812">Transmembrane</keyword>
<feature type="transmembrane region" description="Helical" evidence="6">
    <location>
        <begin position="405"/>
        <end position="424"/>
    </location>
</feature>
<feature type="transmembrane region" description="Helical" evidence="6">
    <location>
        <begin position="293"/>
        <end position="319"/>
    </location>
</feature>
<accession>F0T6W4</accession>
<evidence type="ECO:0000256" key="5">
    <source>
        <dbReference type="ARBA" id="ARBA00023136"/>
    </source>
</evidence>
<dbReference type="RefSeq" id="WP_013644835.1">
    <property type="nucleotide sequence ID" value="NC_015216.1"/>
</dbReference>
<dbReference type="AlphaFoldDB" id="F0T6W4"/>
<dbReference type="GeneID" id="10277693"/>
<dbReference type="Pfam" id="PF13520">
    <property type="entry name" value="AA_permease_2"/>
    <property type="match status" value="1"/>
</dbReference>
<dbReference type="STRING" id="877455.Metbo_1242"/>
<comment type="subcellular location">
    <subcellularLocation>
        <location evidence="1">Membrane</location>
        <topology evidence="1">Multi-pass membrane protein</topology>
    </subcellularLocation>
</comment>
<evidence type="ECO:0000313" key="8">
    <source>
        <dbReference type="Proteomes" id="UP000007490"/>
    </source>
</evidence>
<name>F0T6W4_METLA</name>
<keyword evidence="4 6" id="KW-1133">Transmembrane helix</keyword>
<dbReference type="Proteomes" id="UP000007490">
    <property type="component" value="Chromosome"/>
</dbReference>
<reference evidence="8" key="1">
    <citation type="submission" date="2011-02" db="EMBL/GenBank/DDBJ databases">
        <title>Complete sequence of Methanobacterium sp. AL-21.</title>
        <authorList>
            <consortium name="US DOE Joint Genome Institute"/>
            <person name="Lucas S."/>
            <person name="Copeland A."/>
            <person name="Lapidus A."/>
            <person name="Cheng J.-F."/>
            <person name="Goodwin L."/>
            <person name="Pitluck S."/>
            <person name="Chertkov O."/>
            <person name="Detter J.C."/>
            <person name="Han C."/>
            <person name="Tapia R."/>
            <person name="Land M."/>
            <person name="Hauser L."/>
            <person name="Kyrpides N."/>
            <person name="Ivanova N."/>
            <person name="Mikhailova N."/>
            <person name="Pagani I."/>
            <person name="Cadillo-Quiroz H."/>
            <person name="Imachi H."/>
            <person name="Zinder S."/>
            <person name="Liu W."/>
            <person name="Woyke T."/>
        </authorList>
    </citation>
    <scope>NUCLEOTIDE SEQUENCE [LARGE SCALE GENOMIC DNA]</scope>
    <source>
        <strain evidence="8">AL-21</strain>
    </source>
</reference>
<feature type="transmembrane region" description="Helical" evidence="6">
    <location>
        <begin position="212"/>
        <end position="230"/>
    </location>
</feature>
<feature type="transmembrane region" description="Helical" evidence="6">
    <location>
        <begin position="30"/>
        <end position="54"/>
    </location>
</feature>
<dbReference type="KEGG" id="mel:Metbo_1242"/>
<reference evidence="7 8" key="2">
    <citation type="journal article" date="2014" name="Int. J. Syst. Evol. Microbiol.">
        <title>Methanobacterium paludis sp. nov. and a novel strain of Methanobacterium lacus isolated from northern peatlands.</title>
        <authorList>
            <person name="Cadillo-Quiroz H."/>
            <person name="Brauer S.L."/>
            <person name="Goodson N."/>
            <person name="Yavitt J.B."/>
            <person name="Zinder S.H."/>
        </authorList>
    </citation>
    <scope>NUCLEOTIDE SEQUENCE [LARGE SCALE GENOMIC DNA]</scope>
    <source>
        <strain evidence="7 8">AL-21</strain>
    </source>
</reference>
<sequence>MDLKKILLVKKDIKDCTTCDSGLSQTFGSIGLIILGVGAILGAGIFVVTGLAAAVAGPSIIFSFSAAAFVCVMVALCFAEMASIITVTGGSYTYTQFSLGEIWAWIVGWSVVLQIIITGATVAIGWSSYFTGLMVSLNINFPNLISQYTTMINLPALIIVALLTGVVLMGARSSKRVNNVIVIIKLAVVIIFVLMGIKYVNTANYIPFMPNGINSVFQGAAMVFFAYLGFEAVATSSEEAINPQKSIPKGIIGSLVLCAVLYILVVIIMTGMVKYSEYSGVAAPVQYALNAVGANWIMTIVTIGIMAGLTTVILVNLYIIPRVIYSMSRDGLLPSKLSHINTKYKVPIIPIIISGVLIGIIASFVPLGSVFELANIAALTAFIFVAIGIINLRRTCPDVPRKFKCPLVPVLPLITIVICLVLILELKLSTILYFSIWTVLGLTIYFGYKCYKLKKVTD</sequence>
<feature type="transmembrane region" description="Helical" evidence="6">
    <location>
        <begin position="145"/>
        <end position="168"/>
    </location>
</feature>
<feature type="transmembrane region" description="Helical" evidence="6">
    <location>
        <begin position="251"/>
        <end position="273"/>
    </location>
</feature>
<evidence type="ECO:0000256" key="6">
    <source>
        <dbReference type="SAM" id="Phobius"/>
    </source>
</evidence>
<keyword evidence="2" id="KW-0813">Transport</keyword>
<evidence type="ECO:0000256" key="1">
    <source>
        <dbReference type="ARBA" id="ARBA00004141"/>
    </source>
</evidence>
<dbReference type="GO" id="GO:0016020">
    <property type="term" value="C:membrane"/>
    <property type="evidence" value="ECO:0007669"/>
    <property type="project" value="UniProtKB-SubCell"/>
</dbReference>
<dbReference type="Gene3D" id="1.20.1740.10">
    <property type="entry name" value="Amino acid/polyamine transporter I"/>
    <property type="match status" value="1"/>
</dbReference>
<dbReference type="PANTHER" id="PTHR43243:SF4">
    <property type="entry name" value="CATIONIC AMINO ACID TRANSPORTER 4"/>
    <property type="match status" value="1"/>
</dbReference>
<dbReference type="PANTHER" id="PTHR43243">
    <property type="entry name" value="INNER MEMBRANE TRANSPORTER YGJI-RELATED"/>
    <property type="match status" value="1"/>
</dbReference>